<comment type="caution">
    <text evidence="3">The sequence shown here is derived from an EMBL/GenBank/DDBJ whole genome shotgun (WGS) entry which is preliminary data.</text>
</comment>
<sequence>MMEHGQWTLPSGMPIARRGLCMLAQPCLRQPQRASRFRFLEATVLLVKSGSLSLDTGDTQALLEAPSGLMAVAQNVCADLVKLPGGEDPRFRSLLLTIAPEVLREFYKRYDLSELPHAPISAWRETAFDDDLRETLDHCIRGLDAAGVSERVLMHRLVGLLLALADRGIVFARPASQNIGDLLTSLLSDAPGQPWTAAKAGRELAMSEATLRRRLAAQHLRFETVLLEVRMHHAMGLLQTTGWSIPLVAEACGYQAHARFSLRFRERFGCSPSHVR</sequence>
<dbReference type="InterPro" id="IPR018060">
    <property type="entry name" value="HTH_AraC"/>
</dbReference>
<evidence type="ECO:0000256" key="1">
    <source>
        <dbReference type="ARBA" id="ARBA00023125"/>
    </source>
</evidence>
<dbReference type="GO" id="GO:0000976">
    <property type="term" value="F:transcription cis-regulatory region binding"/>
    <property type="evidence" value="ECO:0007669"/>
    <property type="project" value="TreeGrafter"/>
</dbReference>
<accession>A0AA41L0R8</accession>
<keyword evidence="6" id="KW-1185">Reference proteome</keyword>
<reference evidence="3" key="1">
    <citation type="submission" date="2021-07" db="EMBL/GenBank/DDBJ databases">
        <title>Characterization of violacein-producing bacteria and related species.</title>
        <authorList>
            <person name="Wilson H.S."/>
            <person name="De Leon M.E."/>
        </authorList>
    </citation>
    <scope>NUCLEOTIDE SEQUENCE</scope>
    <source>
        <strain evidence="3">HSC-15S17</strain>
    </source>
</reference>
<evidence type="ECO:0000313" key="6">
    <source>
        <dbReference type="Proteomes" id="UP001162889"/>
    </source>
</evidence>
<dbReference type="Proteomes" id="UP001162889">
    <property type="component" value="Unassembled WGS sequence"/>
</dbReference>
<keyword evidence="1" id="KW-0238">DNA-binding</keyword>
<dbReference type="Proteomes" id="UP001155901">
    <property type="component" value="Unassembled WGS sequence"/>
</dbReference>
<organism evidence="3 5">
    <name type="scientific">Duganella violaceipulchra</name>
    <dbReference type="NCBI Taxonomy" id="2849652"/>
    <lineage>
        <taxon>Bacteria</taxon>
        <taxon>Pseudomonadati</taxon>
        <taxon>Pseudomonadota</taxon>
        <taxon>Betaproteobacteria</taxon>
        <taxon>Burkholderiales</taxon>
        <taxon>Oxalobacteraceae</taxon>
        <taxon>Telluria group</taxon>
        <taxon>Duganella</taxon>
    </lineage>
</organism>
<gene>
    <name evidence="3" type="ORF">KVP70_00255</name>
    <name evidence="4" type="ORF">L1274_000528</name>
</gene>
<evidence type="ECO:0000313" key="4">
    <source>
        <dbReference type="EMBL" id="MCP2006840.1"/>
    </source>
</evidence>
<protein>
    <submittedName>
        <fullName evidence="4">AraC-like DNA-binding protein</fullName>
    </submittedName>
    <submittedName>
        <fullName evidence="3">Helix-turn-helix transcriptional regulator</fullName>
    </submittedName>
</protein>
<dbReference type="PANTHER" id="PTHR47894:SF4">
    <property type="entry name" value="HTH-TYPE TRANSCRIPTIONAL REGULATOR GADX"/>
    <property type="match status" value="1"/>
</dbReference>
<evidence type="ECO:0000313" key="3">
    <source>
        <dbReference type="EMBL" id="MBV6319348.1"/>
    </source>
</evidence>
<reference evidence="4" key="2">
    <citation type="submission" date="2022-03" db="EMBL/GenBank/DDBJ databases">
        <title>Genome Encyclopedia of Bacteria and Archaea VI: Functional Genomics of Type Strains.</title>
        <authorList>
            <person name="Whitman W."/>
        </authorList>
    </citation>
    <scope>NUCLEOTIDE SEQUENCE</scope>
    <source>
        <strain evidence="4">HSC-15S17</strain>
    </source>
</reference>
<dbReference type="SMART" id="SM00342">
    <property type="entry name" value="HTH_ARAC"/>
    <property type="match status" value="1"/>
</dbReference>
<feature type="domain" description="HTH araC/xylS-type" evidence="2">
    <location>
        <begin position="181"/>
        <end position="276"/>
    </location>
</feature>
<dbReference type="EMBL" id="JAHTGR010000001">
    <property type="protein sequence ID" value="MBV6319348.1"/>
    <property type="molecule type" value="Genomic_DNA"/>
</dbReference>
<dbReference type="AlphaFoldDB" id="A0AA41L0R8"/>
<evidence type="ECO:0000313" key="5">
    <source>
        <dbReference type="Proteomes" id="UP001155901"/>
    </source>
</evidence>
<dbReference type="GO" id="GO:0003700">
    <property type="term" value="F:DNA-binding transcription factor activity"/>
    <property type="evidence" value="ECO:0007669"/>
    <property type="project" value="InterPro"/>
</dbReference>
<dbReference type="RefSeq" id="WP_217940025.1">
    <property type="nucleotide sequence ID" value="NZ_JAHTGR010000001.1"/>
</dbReference>
<dbReference type="Pfam" id="PF12833">
    <property type="entry name" value="HTH_18"/>
    <property type="match status" value="1"/>
</dbReference>
<dbReference type="PROSITE" id="PS01124">
    <property type="entry name" value="HTH_ARAC_FAMILY_2"/>
    <property type="match status" value="1"/>
</dbReference>
<proteinExistence type="predicted"/>
<evidence type="ECO:0000259" key="2">
    <source>
        <dbReference type="PROSITE" id="PS01124"/>
    </source>
</evidence>
<dbReference type="EMBL" id="JALJZU010000001">
    <property type="protein sequence ID" value="MCP2006840.1"/>
    <property type="molecule type" value="Genomic_DNA"/>
</dbReference>
<dbReference type="PANTHER" id="PTHR47894">
    <property type="entry name" value="HTH-TYPE TRANSCRIPTIONAL REGULATOR GADX"/>
    <property type="match status" value="1"/>
</dbReference>
<dbReference type="GO" id="GO:0005829">
    <property type="term" value="C:cytosol"/>
    <property type="evidence" value="ECO:0007669"/>
    <property type="project" value="TreeGrafter"/>
</dbReference>
<name>A0AA41L0R8_9BURK</name>